<sequence>MHKESTKFRVCGYNIIMPLICFNIASLLISMVACINLDLTPGFWITTWLISVPCSVVAWFIFEWLWFIPARVRNYLMKKRWKYNEEYKAFKDFISECRGR</sequence>
<evidence type="ECO:0000313" key="3">
    <source>
        <dbReference type="Proteomes" id="UP000222840"/>
    </source>
</evidence>
<protein>
    <submittedName>
        <fullName evidence="2">Uncharacterized protein</fullName>
    </submittedName>
</protein>
<keyword evidence="1" id="KW-0472">Membrane</keyword>
<dbReference type="Proteomes" id="UP000222840">
    <property type="component" value="Segment"/>
</dbReference>
<keyword evidence="1" id="KW-0812">Transmembrane</keyword>
<accession>A0A1V0DXP6</accession>
<name>A0A1V0DXP6_9CAUD</name>
<evidence type="ECO:0000313" key="2">
    <source>
        <dbReference type="EMBL" id="ARB05921.1"/>
    </source>
</evidence>
<dbReference type="EMBL" id="KY593455">
    <property type="protein sequence ID" value="ARB05921.1"/>
    <property type="molecule type" value="Genomic_DNA"/>
</dbReference>
<keyword evidence="3" id="KW-1185">Reference proteome</keyword>
<proteinExistence type="predicted"/>
<evidence type="ECO:0000256" key="1">
    <source>
        <dbReference type="SAM" id="Phobius"/>
    </source>
</evidence>
<reference evidence="2 3" key="1">
    <citation type="submission" date="2017-02" db="EMBL/GenBank/DDBJ databases">
        <title>Characterization and complete genome sequence of Yersinia bacteriophage, fHe-Yen9-01.</title>
        <authorList>
            <person name="Jun J.W."/>
            <person name="Wicklund A."/>
            <person name="Skurnik M."/>
        </authorList>
    </citation>
    <scope>NUCLEOTIDE SEQUENCE [LARGE SCALE GENOMIC DNA]</scope>
</reference>
<dbReference type="PROSITE" id="PS51257">
    <property type="entry name" value="PROKAR_LIPOPROTEIN"/>
    <property type="match status" value="1"/>
</dbReference>
<feature type="transmembrane region" description="Helical" evidence="1">
    <location>
        <begin position="45"/>
        <end position="68"/>
    </location>
</feature>
<gene>
    <name evidence="2" type="ORF">fHeYen901_148</name>
</gene>
<organism evidence="2 3">
    <name type="scientific">Yersinia phage fHe-Yen9-01</name>
    <dbReference type="NCBI Taxonomy" id="1965363"/>
    <lineage>
        <taxon>Viruses</taxon>
        <taxon>Duplodnaviria</taxon>
        <taxon>Heunggongvirae</taxon>
        <taxon>Uroviricota</taxon>
        <taxon>Caudoviricetes</taxon>
        <taxon>Pantevenvirales</taxon>
        <taxon>Straboviridae</taxon>
        <taxon>Tevenvirinae</taxon>
        <taxon>Tegunavirus</taxon>
        <taxon>Tegunavirus fheyen901</taxon>
    </lineage>
</organism>
<feature type="transmembrane region" description="Helical" evidence="1">
    <location>
        <begin position="12"/>
        <end position="33"/>
    </location>
</feature>
<keyword evidence="1" id="KW-1133">Transmembrane helix</keyword>